<name>A0A2S9K473_9BURK</name>
<evidence type="ECO:0000313" key="2">
    <source>
        <dbReference type="Proteomes" id="UP000238589"/>
    </source>
</evidence>
<proteinExistence type="predicted"/>
<dbReference type="OrthoDB" id="9915668at2"/>
<gene>
    <name evidence="1" type="ORF">C6P64_11005</name>
</gene>
<keyword evidence="2" id="KW-1185">Reference proteome</keyword>
<organism evidence="1 2">
    <name type="scientific">Malikia granosa</name>
    <dbReference type="NCBI Taxonomy" id="263067"/>
    <lineage>
        <taxon>Bacteria</taxon>
        <taxon>Pseudomonadati</taxon>
        <taxon>Pseudomonadota</taxon>
        <taxon>Betaproteobacteria</taxon>
        <taxon>Burkholderiales</taxon>
        <taxon>Comamonadaceae</taxon>
        <taxon>Malikia</taxon>
    </lineage>
</organism>
<reference evidence="1 2" key="1">
    <citation type="submission" date="2018-03" db="EMBL/GenBank/DDBJ databases">
        <title>Comparative genomics illustrates the genes involved in a hyperalkaliphilic mechanisms of Serpentinomonas isolated from highly-alkaline calcium-rich serpentinized springs.</title>
        <authorList>
            <person name="Suzuki S."/>
            <person name="Ishii S."/>
            <person name="Walworth N."/>
            <person name="Bird L."/>
            <person name="Kuenen J.G."/>
            <person name="Nealson K.H."/>
        </authorList>
    </citation>
    <scope>NUCLEOTIDE SEQUENCE [LARGE SCALE GENOMIC DNA]</scope>
    <source>
        <strain evidence="1 2">P1</strain>
    </source>
</reference>
<dbReference type="EMBL" id="PVLQ01000035">
    <property type="protein sequence ID" value="PRD65175.1"/>
    <property type="molecule type" value="Genomic_DNA"/>
</dbReference>
<dbReference type="AlphaFoldDB" id="A0A2S9K473"/>
<dbReference type="RefSeq" id="WP_105748613.1">
    <property type="nucleotide sequence ID" value="NZ_PVLQ01000035.1"/>
</dbReference>
<dbReference type="Proteomes" id="UP000238589">
    <property type="component" value="Unassembled WGS sequence"/>
</dbReference>
<sequence length="95" mass="10098">MDIIGTIYTPAVFDAEGNVTTEPQALPGWHINTPEAVAGWEQYQVFPETPMRVYAGHPTVCYAFPDEAAFTAAAIEAGLLPAPEPVEAVPTEAAP</sequence>
<accession>A0A2S9K473</accession>
<evidence type="ECO:0000313" key="1">
    <source>
        <dbReference type="EMBL" id="PRD65175.1"/>
    </source>
</evidence>
<protein>
    <submittedName>
        <fullName evidence="1">Uncharacterized protein</fullName>
    </submittedName>
</protein>
<comment type="caution">
    <text evidence="1">The sequence shown here is derived from an EMBL/GenBank/DDBJ whole genome shotgun (WGS) entry which is preliminary data.</text>
</comment>